<feature type="compositionally biased region" description="Low complexity" evidence="2">
    <location>
        <begin position="465"/>
        <end position="476"/>
    </location>
</feature>
<organism evidence="3 4">
    <name type="scientific">Coleophoma crateriformis</name>
    <dbReference type="NCBI Taxonomy" id="565419"/>
    <lineage>
        <taxon>Eukaryota</taxon>
        <taxon>Fungi</taxon>
        <taxon>Dikarya</taxon>
        <taxon>Ascomycota</taxon>
        <taxon>Pezizomycotina</taxon>
        <taxon>Leotiomycetes</taxon>
        <taxon>Helotiales</taxon>
        <taxon>Dermateaceae</taxon>
        <taxon>Coleophoma</taxon>
    </lineage>
</organism>
<evidence type="ECO:0000256" key="2">
    <source>
        <dbReference type="SAM" id="MobiDB-lite"/>
    </source>
</evidence>
<reference evidence="3 4" key="1">
    <citation type="journal article" date="2018" name="IMA Fungus">
        <title>IMA Genome-F 9: Draft genome sequence of Annulohypoxylon stygium, Aspergillus mulundensis, Berkeleyomyces basicola (syn. Thielaviopsis basicola), Ceratocystis smalleyi, two Cercospora beticola strains, Coleophoma cylindrospora, Fusarium fracticaudum, Phialophora cf. hyalina, and Morchella septimelata.</title>
        <authorList>
            <person name="Wingfield B.D."/>
            <person name="Bills G.F."/>
            <person name="Dong Y."/>
            <person name="Huang W."/>
            <person name="Nel W.J."/>
            <person name="Swalarsk-Parry B.S."/>
            <person name="Vaghefi N."/>
            <person name="Wilken P.M."/>
            <person name="An Z."/>
            <person name="de Beer Z.W."/>
            <person name="De Vos L."/>
            <person name="Chen L."/>
            <person name="Duong T.A."/>
            <person name="Gao Y."/>
            <person name="Hammerbacher A."/>
            <person name="Kikkert J.R."/>
            <person name="Li Y."/>
            <person name="Li H."/>
            <person name="Li K."/>
            <person name="Li Q."/>
            <person name="Liu X."/>
            <person name="Ma X."/>
            <person name="Naidoo K."/>
            <person name="Pethybridge S.J."/>
            <person name="Sun J."/>
            <person name="Steenkamp E.T."/>
            <person name="van der Nest M.A."/>
            <person name="van Wyk S."/>
            <person name="Wingfield M.J."/>
            <person name="Xiong C."/>
            <person name="Yue Q."/>
            <person name="Zhang X."/>
        </authorList>
    </citation>
    <scope>NUCLEOTIDE SEQUENCE [LARGE SCALE GENOMIC DNA]</scope>
    <source>
        <strain evidence="3 4">BP5796</strain>
    </source>
</reference>
<feature type="region of interest" description="Disordered" evidence="2">
    <location>
        <begin position="1"/>
        <end position="82"/>
    </location>
</feature>
<feature type="compositionally biased region" description="Polar residues" evidence="2">
    <location>
        <begin position="341"/>
        <end position="356"/>
    </location>
</feature>
<sequence length="543" mass="59016">MSKQPPSDSFLPSGAMESPQREYGPSRTSANIPRSMPKSDYIPSPPHTENPKPYSPIQRGTNGSPLSPPKTRSGSAESSSATLIENWRVYTEKLTVQFKGERAHILADRERREEVMEEERSLWEEERQLLKDENQRLEAENLQLQAELRRLKTELEIFRSHAASQVSTGSNSRVLSRNTSQRRVPTMSTISAATASPGSIDGTPEKAVPQETGRNADGTVFYAPAPVNPSRTFTASEDGLPGDSLRIDAIVAPREDPIRVTSRELTSSDFGVHKSPPHELGTVSEGHVESIDISLIQPELEGVPIKATAVEPTFVAKVLSPNSSLSPARLSPKIHPPAQLQDATNLSRGDSQTKKPSSLEVMETPENVRLTLHAGHTPNHSVTNFSTLLVESGNATPRQTHHPDTEPIAVDGPADDTSIFEEEVELDEDPALAGKLSLNTERNLADDAFLAELTERLEEAKKSEGVSPSSESTSSVQETRIINRDSMGLQLSSMLDGLQASKPDQNQRSSVDHTGDGDDGETDDGPVLKLKNSSNFGKPMGTL</sequence>
<feature type="region of interest" description="Disordered" evidence="2">
    <location>
        <begin position="492"/>
        <end position="543"/>
    </location>
</feature>
<feature type="region of interest" description="Disordered" evidence="2">
    <location>
        <begin position="394"/>
        <end position="414"/>
    </location>
</feature>
<keyword evidence="1" id="KW-0175">Coiled coil</keyword>
<feature type="compositionally biased region" description="Polar residues" evidence="2">
    <location>
        <begin position="58"/>
        <end position="82"/>
    </location>
</feature>
<evidence type="ECO:0000313" key="3">
    <source>
        <dbReference type="EMBL" id="RDW66860.1"/>
    </source>
</evidence>
<feature type="region of interest" description="Disordered" evidence="2">
    <location>
        <begin position="459"/>
        <end position="479"/>
    </location>
</feature>
<feature type="coiled-coil region" evidence="1">
    <location>
        <begin position="106"/>
        <end position="161"/>
    </location>
</feature>
<feature type="region of interest" description="Disordered" evidence="2">
    <location>
        <begin position="162"/>
        <end position="186"/>
    </location>
</feature>
<name>A0A3D8QYW1_9HELO</name>
<accession>A0A3D8QYW1</accession>
<keyword evidence="4" id="KW-1185">Reference proteome</keyword>
<gene>
    <name evidence="3" type="ORF">BP5796_09609</name>
</gene>
<dbReference type="EMBL" id="PDLN01000014">
    <property type="protein sequence ID" value="RDW66860.1"/>
    <property type="molecule type" value="Genomic_DNA"/>
</dbReference>
<dbReference type="AlphaFoldDB" id="A0A3D8QYW1"/>
<evidence type="ECO:0000313" key="4">
    <source>
        <dbReference type="Proteomes" id="UP000256328"/>
    </source>
</evidence>
<dbReference type="Proteomes" id="UP000256328">
    <property type="component" value="Unassembled WGS sequence"/>
</dbReference>
<dbReference type="OrthoDB" id="5427699at2759"/>
<proteinExistence type="predicted"/>
<protein>
    <submittedName>
        <fullName evidence="3">Uncharacterized protein</fullName>
    </submittedName>
</protein>
<feature type="region of interest" description="Disordered" evidence="2">
    <location>
        <begin position="325"/>
        <end position="362"/>
    </location>
</feature>
<comment type="caution">
    <text evidence="3">The sequence shown here is derived from an EMBL/GenBank/DDBJ whole genome shotgun (WGS) entry which is preliminary data.</text>
</comment>
<evidence type="ECO:0000256" key="1">
    <source>
        <dbReference type="SAM" id="Coils"/>
    </source>
</evidence>
<dbReference type="CDD" id="cd14686">
    <property type="entry name" value="bZIP"/>
    <property type="match status" value="1"/>
</dbReference>